<protein>
    <submittedName>
        <fullName evidence="3">Slx4p interacting protein</fullName>
    </submittedName>
</protein>
<feature type="region of interest" description="Disordered" evidence="1">
    <location>
        <begin position="270"/>
        <end position="306"/>
    </location>
</feature>
<dbReference type="Gene3D" id="3.40.1440.10">
    <property type="entry name" value="GIY-YIG endonuclease"/>
    <property type="match status" value="1"/>
</dbReference>
<dbReference type="Pfam" id="PF01541">
    <property type="entry name" value="GIY-YIG"/>
    <property type="match status" value="1"/>
</dbReference>
<organism evidence="3 4">
    <name type="scientific">Aspergillus nanangensis</name>
    <dbReference type="NCBI Taxonomy" id="2582783"/>
    <lineage>
        <taxon>Eukaryota</taxon>
        <taxon>Fungi</taxon>
        <taxon>Dikarya</taxon>
        <taxon>Ascomycota</taxon>
        <taxon>Pezizomycotina</taxon>
        <taxon>Eurotiomycetes</taxon>
        <taxon>Eurotiomycetidae</taxon>
        <taxon>Eurotiales</taxon>
        <taxon>Aspergillaceae</taxon>
        <taxon>Aspergillus</taxon>
        <taxon>Aspergillus subgen. Circumdati</taxon>
    </lineage>
</organism>
<keyword evidence="4" id="KW-1185">Reference proteome</keyword>
<feature type="region of interest" description="Disordered" evidence="1">
    <location>
        <begin position="129"/>
        <end position="169"/>
    </location>
</feature>
<comment type="caution">
    <text evidence="3">The sequence shown here is derived from an EMBL/GenBank/DDBJ whole genome shotgun (WGS) entry which is preliminary data.</text>
</comment>
<evidence type="ECO:0000313" key="4">
    <source>
        <dbReference type="Proteomes" id="UP001194746"/>
    </source>
</evidence>
<dbReference type="SUPFAM" id="SSF82771">
    <property type="entry name" value="GIY-YIG endonuclease"/>
    <property type="match status" value="1"/>
</dbReference>
<evidence type="ECO:0000313" key="3">
    <source>
        <dbReference type="EMBL" id="KAF9883962.1"/>
    </source>
</evidence>
<dbReference type="AlphaFoldDB" id="A0AAD4GP01"/>
<dbReference type="EMBL" id="VCAU01000140">
    <property type="protein sequence ID" value="KAF9883962.1"/>
    <property type="molecule type" value="Genomic_DNA"/>
</dbReference>
<feature type="region of interest" description="Disordered" evidence="1">
    <location>
        <begin position="208"/>
        <end position="241"/>
    </location>
</feature>
<accession>A0AAD4GP01</accession>
<proteinExistence type="predicted"/>
<dbReference type="PANTHER" id="PTHR20208">
    <property type="entry name" value="STRUCTURE-SPECIFIC ENDONUCLEASE SUBUNIT SLX1"/>
    <property type="match status" value="1"/>
</dbReference>
<dbReference type="GO" id="GO:0033557">
    <property type="term" value="C:Slx1-Slx4 complex"/>
    <property type="evidence" value="ECO:0007669"/>
    <property type="project" value="TreeGrafter"/>
</dbReference>
<evidence type="ECO:0000259" key="2">
    <source>
        <dbReference type="PROSITE" id="PS50164"/>
    </source>
</evidence>
<feature type="domain" description="GIY-YIG" evidence="2">
    <location>
        <begin position="42"/>
        <end position="125"/>
    </location>
</feature>
<dbReference type="Proteomes" id="UP001194746">
    <property type="component" value="Unassembled WGS sequence"/>
</dbReference>
<reference evidence="3" key="2">
    <citation type="submission" date="2020-02" db="EMBL/GenBank/DDBJ databases">
        <authorList>
            <person name="Gilchrist C.L.M."/>
            <person name="Chooi Y.-H."/>
        </authorList>
    </citation>
    <scope>NUCLEOTIDE SEQUENCE</scope>
    <source>
        <strain evidence="3">MST-FP2251</strain>
    </source>
</reference>
<dbReference type="GO" id="GO:0008821">
    <property type="term" value="F:crossover junction DNA endonuclease activity"/>
    <property type="evidence" value="ECO:0007669"/>
    <property type="project" value="TreeGrafter"/>
</dbReference>
<evidence type="ECO:0000256" key="1">
    <source>
        <dbReference type="SAM" id="MobiDB-lite"/>
    </source>
</evidence>
<feature type="compositionally biased region" description="Acidic residues" evidence="1">
    <location>
        <begin position="270"/>
        <end position="281"/>
    </location>
</feature>
<sequence>MARSCDPPEIAIATSKDSKRQFFMVYKALLHPHDDHIKPIPAFYCCYLLRSTVSARAATYIGSTPNPARRLSQHNGVYKGGAKKTANKHRPWDMVAIVEGFMSRTAALQFEWAWQHRDTKQVKIGDEINETESPKKPKAIKPTKVAKDGETISTSKKSQPRRGTRARTSVTARLESLHFLLRSPYFHKWPLRELAFRTRGGNALKTLLKKKKNHDQKQAKALRASKSTTDHNSEAVANGLAAQSKDSKMGYIDSLDDELFLDAPLDEDWAEELDPDADDQSEAQSNRPSRVEIVIADSDSDDLDYL</sequence>
<dbReference type="InterPro" id="IPR035901">
    <property type="entry name" value="GIY-YIG_endonuc_sf"/>
</dbReference>
<name>A0AAD4GP01_ASPNN</name>
<dbReference type="GO" id="GO:0017108">
    <property type="term" value="F:5'-flap endonuclease activity"/>
    <property type="evidence" value="ECO:0007669"/>
    <property type="project" value="TreeGrafter"/>
</dbReference>
<dbReference type="CDD" id="cd10455">
    <property type="entry name" value="GIY-YIG_SLX1"/>
    <property type="match status" value="1"/>
</dbReference>
<reference evidence="3" key="1">
    <citation type="journal article" date="2019" name="Beilstein J. Org. Chem.">
        <title>Nanangenines: drimane sesquiterpenoids as the dominant metabolite cohort of a novel Australian fungus, Aspergillus nanangensis.</title>
        <authorList>
            <person name="Lacey H.J."/>
            <person name="Gilchrist C.L.M."/>
            <person name="Crombie A."/>
            <person name="Kalaitzis J.A."/>
            <person name="Vuong D."/>
            <person name="Rutledge P.J."/>
            <person name="Turner P."/>
            <person name="Pitt J.I."/>
            <person name="Lacey E."/>
            <person name="Chooi Y.H."/>
            <person name="Piggott A.M."/>
        </authorList>
    </citation>
    <scope>NUCLEOTIDE SEQUENCE</scope>
    <source>
        <strain evidence="3">MST-FP2251</strain>
    </source>
</reference>
<gene>
    <name evidence="3" type="primary">SLX1</name>
    <name evidence="3" type="ORF">FE257_002644</name>
</gene>
<dbReference type="PROSITE" id="PS50164">
    <property type="entry name" value="GIY_YIG"/>
    <property type="match status" value="1"/>
</dbReference>
<dbReference type="PANTHER" id="PTHR20208:SF10">
    <property type="entry name" value="STRUCTURE-SPECIFIC ENDONUCLEASE SUBUNIT SLX1"/>
    <property type="match status" value="1"/>
</dbReference>
<dbReference type="InterPro" id="IPR000305">
    <property type="entry name" value="GIY-YIG_endonuc"/>
</dbReference>
<dbReference type="InterPro" id="IPR050381">
    <property type="entry name" value="SLX1_endonuclease"/>
</dbReference>
<dbReference type="GO" id="GO:0000724">
    <property type="term" value="P:double-strand break repair via homologous recombination"/>
    <property type="evidence" value="ECO:0007669"/>
    <property type="project" value="TreeGrafter"/>
</dbReference>